<protein>
    <submittedName>
        <fullName evidence="2">Uncharacterized protein</fullName>
    </submittedName>
</protein>
<sequence length="205" mass="23804">MEEGQNFDEKIPDILGEIERHKGTNKAMEIRLQLKNQEIDQLQKFIESSQHHLSLQLHLMKLNSKTMLIDPSMNSEINSIRALKQVKKAELSAQESLNAELTNKQFMKGGKHQQKWQQLYEEIYCGFKNYAEGRLQDAHLQLQLEGLKSQEMKQRIDENKELTESLEKEAVDLQGKVNELQNSYKKSLDHLEALKQESSKVKRSG</sequence>
<keyword evidence="1" id="KW-0175">Coiled coil</keyword>
<accession>A0AAU9IT68</accession>
<dbReference type="Proteomes" id="UP001162131">
    <property type="component" value="Unassembled WGS sequence"/>
</dbReference>
<dbReference type="AlphaFoldDB" id="A0AAU9IT68"/>
<evidence type="ECO:0000256" key="1">
    <source>
        <dbReference type="SAM" id="Coils"/>
    </source>
</evidence>
<evidence type="ECO:0000313" key="3">
    <source>
        <dbReference type="Proteomes" id="UP001162131"/>
    </source>
</evidence>
<reference evidence="2" key="1">
    <citation type="submission" date="2021-09" db="EMBL/GenBank/DDBJ databases">
        <authorList>
            <consortium name="AG Swart"/>
            <person name="Singh M."/>
            <person name="Singh A."/>
            <person name="Seah K."/>
            <person name="Emmerich C."/>
        </authorList>
    </citation>
    <scope>NUCLEOTIDE SEQUENCE</scope>
    <source>
        <strain evidence="2">ATCC30299</strain>
    </source>
</reference>
<organism evidence="2 3">
    <name type="scientific">Blepharisma stoltei</name>
    <dbReference type="NCBI Taxonomy" id="1481888"/>
    <lineage>
        <taxon>Eukaryota</taxon>
        <taxon>Sar</taxon>
        <taxon>Alveolata</taxon>
        <taxon>Ciliophora</taxon>
        <taxon>Postciliodesmatophora</taxon>
        <taxon>Heterotrichea</taxon>
        <taxon>Heterotrichida</taxon>
        <taxon>Blepharismidae</taxon>
        <taxon>Blepharisma</taxon>
    </lineage>
</organism>
<keyword evidence="3" id="KW-1185">Reference proteome</keyword>
<name>A0AAU9IT68_9CILI</name>
<comment type="caution">
    <text evidence="2">The sequence shown here is derived from an EMBL/GenBank/DDBJ whole genome shotgun (WGS) entry which is preliminary data.</text>
</comment>
<feature type="coiled-coil region" evidence="1">
    <location>
        <begin position="149"/>
        <end position="197"/>
    </location>
</feature>
<dbReference type="EMBL" id="CAJZBQ010000020">
    <property type="protein sequence ID" value="CAG9318037.1"/>
    <property type="molecule type" value="Genomic_DNA"/>
</dbReference>
<gene>
    <name evidence="2" type="ORF">BSTOLATCC_MIC20521</name>
</gene>
<proteinExistence type="predicted"/>
<evidence type="ECO:0000313" key="2">
    <source>
        <dbReference type="EMBL" id="CAG9318037.1"/>
    </source>
</evidence>